<reference evidence="10 11" key="1">
    <citation type="submission" date="2024-02" db="EMBL/GenBank/DDBJ databases">
        <title>A novel Gemmatimonadota bacterium.</title>
        <authorList>
            <person name="Du Z.-J."/>
            <person name="Ye Y.-Q."/>
        </authorList>
    </citation>
    <scope>NUCLEOTIDE SEQUENCE [LARGE SCALE GENOMIC DNA]</scope>
    <source>
        <strain evidence="10 11">DH-20</strain>
    </source>
</reference>
<dbReference type="EMBL" id="JBBHLI010000004">
    <property type="protein sequence ID" value="MEK9501204.1"/>
    <property type="molecule type" value="Genomic_DNA"/>
</dbReference>
<feature type="transmembrane region" description="Helical" evidence="9">
    <location>
        <begin position="110"/>
        <end position="128"/>
    </location>
</feature>
<evidence type="ECO:0000313" key="11">
    <source>
        <dbReference type="Proteomes" id="UP001484239"/>
    </source>
</evidence>
<dbReference type="Pfam" id="PF03613">
    <property type="entry name" value="EIID-AGA"/>
    <property type="match status" value="1"/>
</dbReference>
<keyword evidence="3" id="KW-1003">Cell membrane</keyword>
<evidence type="ECO:0000256" key="8">
    <source>
        <dbReference type="ARBA" id="ARBA00023136"/>
    </source>
</evidence>
<evidence type="ECO:0000313" key="10">
    <source>
        <dbReference type="EMBL" id="MEK9501204.1"/>
    </source>
</evidence>
<dbReference type="PANTHER" id="PTHR32502">
    <property type="entry name" value="N-ACETYLGALACTOSAMINE PERMEASE II COMPONENT-RELATED"/>
    <property type="match status" value="1"/>
</dbReference>
<sequence>MSGPAGLPPSVRRSIEARAFLVQGSWNYRVMQGTGMAFALIPLLRHLGLEGEELDRALERHADHFNAHPYLTSVALGALARLEVDGAEPQMVRRFRAAIRGPLGALGDRLIWAAWLPVTAVIGLLLHWSGRAGLWAVAAFVVLYNAVHLTLRFTGFRVGFESGTGVGARLRALDASHWIERIAVGLLVLVGGVVGLLIRDEAVGGMDPLWTGGATLAFLTGLLGGVRLWRPTAVLTLGLVATLTLLGLRAG</sequence>
<comment type="caution">
    <text evidence="10">The sequence shown here is derived from an EMBL/GenBank/DDBJ whole genome shotgun (WGS) entry which is preliminary data.</text>
</comment>
<proteinExistence type="predicted"/>
<accession>A0ABU9E964</accession>
<dbReference type="InterPro" id="IPR004704">
    <property type="entry name" value="PTS_IID_man"/>
</dbReference>
<keyword evidence="4" id="KW-0762">Sugar transport</keyword>
<organism evidence="10 11">
    <name type="scientific">Gaopeijia maritima</name>
    <dbReference type="NCBI Taxonomy" id="3119007"/>
    <lineage>
        <taxon>Bacteria</taxon>
        <taxon>Pseudomonadati</taxon>
        <taxon>Gemmatimonadota</taxon>
        <taxon>Longimicrobiia</taxon>
        <taxon>Gaopeijiales</taxon>
        <taxon>Gaopeijiaceae</taxon>
        <taxon>Gaopeijia</taxon>
    </lineage>
</organism>
<keyword evidence="7 9" id="KW-1133">Transmembrane helix</keyword>
<evidence type="ECO:0000256" key="6">
    <source>
        <dbReference type="ARBA" id="ARBA00022692"/>
    </source>
</evidence>
<dbReference type="PANTHER" id="PTHR32502:SF5">
    <property type="entry name" value="N-ACETYLGALACTOSAMINE PERMEASE IID COMPONENT-RELATED"/>
    <property type="match status" value="1"/>
</dbReference>
<evidence type="ECO:0000256" key="1">
    <source>
        <dbReference type="ARBA" id="ARBA00004651"/>
    </source>
</evidence>
<gene>
    <name evidence="10" type="ORF">WI372_09455</name>
</gene>
<evidence type="ECO:0000256" key="5">
    <source>
        <dbReference type="ARBA" id="ARBA00022683"/>
    </source>
</evidence>
<dbReference type="PROSITE" id="PS51108">
    <property type="entry name" value="PTS_EIID"/>
    <property type="match status" value="1"/>
</dbReference>
<evidence type="ECO:0000256" key="2">
    <source>
        <dbReference type="ARBA" id="ARBA00022448"/>
    </source>
</evidence>
<feature type="transmembrane region" description="Helical" evidence="9">
    <location>
        <begin position="209"/>
        <end position="226"/>
    </location>
</feature>
<feature type="transmembrane region" description="Helical" evidence="9">
    <location>
        <begin position="233"/>
        <end position="250"/>
    </location>
</feature>
<keyword evidence="2" id="KW-0813">Transport</keyword>
<dbReference type="InterPro" id="IPR050303">
    <property type="entry name" value="GatZ_KbaZ_carbometab"/>
</dbReference>
<evidence type="ECO:0000256" key="9">
    <source>
        <dbReference type="SAM" id="Phobius"/>
    </source>
</evidence>
<comment type="subcellular location">
    <subcellularLocation>
        <location evidence="1">Cell membrane</location>
        <topology evidence="1">Multi-pass membrane protein</topology>
    </subcellularLocation>
</comment>
<feature type="transmembrane region" description="Helical" evidence="9">
    <location>
        <begin position="134"/>
        <end position="151"/>
    </location>
</feature>
<keyword evidence="11" id="KW-1185">Reference proteome</keyword>
<keyword evidence="8 9" id="KW-0472">Membrane</keyword>
<dbReference type="Proteomes" id="UP001484239">
    <property type="component" value="Unassembled WGS sequence"/>
</dbReference>
<keyword evidence="6 9" id="KW-0812">Transmembrane</keyword>
<keyword evidence="5" id="KW-0598">Phosphotransferase system</keyword>
<evidence type="ECO:0000256" key="3">
    <source>
        <dbReference type="ARBA" id="ARBA00022475"/>
    </source>
</evidence>
<protein>
    <submittedName>
        <fullName evidence="10">PTS system mannose/fructose/sorbose family transporter subunit IID</fullName>
    </submittedName>
</protein>
<feature type="transmembrane region" description="Helical" evidence="9">
    <location>
        <begin position="178"/>
        <end position="197"/>
    </location>
</feature>
<evidence type="ECO:0000256" key="4">
    <source>
        <dbReference type="ARBA" id="ARBA00022597"/>
    </source>
</evidence>
<name>A0ABU9E964_9BACT</name>
<evidence type="ECO:0000256" key="7">
    <source>
        <dbReference type="ARBA" id="ARBA00022989"/>
    </source>
</evidence>
<dbReference type="RefSeq" id="WP_405277341.1">
    <property type="nucleotide sequence ID" value="NZ_CP144380.1"/>
</dbReference>